<evidence type="ECO:0000256" key="3">
    <source>
        <dbReference type="ARBA" id="ARBA00022475"/>
    </source>
</evidence>
<feature type="transmembrane region" description="Helical" evidence="11">
    <location>
        <begin position="27"/>
        <end position="49"/>
    </location>
</feature>
<comment type="caution">
    <text evidence="13">The sequence shown here is derived from an EMBL/GenBank/DDBJ whole genome shotgun (WGS) entry which is preliminary data.</text>
</comment>
<dbReference type="SUPFAM" id="SSF54523">
    <property type="entry name" value="Pili subunits"/>
    <property type="match status" value="1"/>
</dbReference>
<dbReference type="PROSITE" id="PS00409">
    <property type="entry name" value="PROKAR_NTER_METHYL"/>
    <property type="match status" value="1"/>
</dbReference>
<evidence type="ECO:0000256" key="6">
    <source>
        <dbReference type="ARBA" id="ARBA00022692"/>
    </source>
</evidence>
<dbReference type="InterPro" id="IPR045584">
    <property type="entry name" value="Pilin-like"/>
</dbReference>
<keyword evidence="3" id="KW-1003">Cell membrane</keyword>
<evidence type="ECO:0000256" key="7">
    <source>
        <dbReference type="ARBA" id="ARBA00022989"/>
    </source>
</evidence>
<comment type="subcellular location">
    <subcellularLocation>
        <location evidence="1">Cell inner membrane</location>
        <topology evidence="1">Single-pass membrane protein</topology>
    </subcellularLocation>
</comment>
<proteinExistence type="inferred from homology"/>
<comment type="similarity">
    <text evidence="9">Belongs to the GSP H family.</text>
</comment>
<gene>
    <name evidence="13" type="primary">gspH</name>
    <name evidence="13" type="ORF">CSC78_17265</name>
</gene>
<dbReference type="RefSeq" id="WP_238391327.1">
    <property type="nucleotide sequence ID" value="NZ_JBHSRQ010000031.1"/>
</dbReference>
<dbReference type="Proteomes" id="UP000781710">
    <property type="component" value="Unassembled WGS sequence"/>
</dbReference>
<accession>A0ABQ6ZCZ6</accession>
<dbReference type="EMBL" id="PDWW01000034">
    <property type="protein sequence ID" value="KAF1722174.1"/>
    <property type="molecule type" value="Genomic_DNA"/>
</dbReference>
<dbReference type="InterPro" id="IPR022346">
    <property type="entry name" value="T2SS_GspH"/>
</dbReference>
<dbReference type="NCBIfam" id="TIGR02532">
    <property type="entry name" value="IV_pilin_GFxxxE"/>
    <property type="match status" value="1"/>
</dbReference>
<feature type="domain" description="General secretion pathway GspH" evidence="12">
    <location>
        <begin position="61"/>
        <end position="171"/>
    </location>
</feature>
<name>A0ABQ6ZCZ6_9GAMM</name>
<evidence type="ECO:0000256" key="2">
    <source>
        <dbReference type="ARBA" id="ARBA00021549"/>
    </source>
</evidence>
<keyword evidence="8 11" id="KW-0472">Membrane</keyword>
<keyword evidence="5" id="KW-0997">Cell inner membrane</keyword>
<reference evidence="13 14" key="1">
    <citation type="submission" date="2017-10" db="EMBL/GenBank/DDBJ databases">
        <title>Whole genome sequencing of members of genus Pseudoxanthomonas.</title>
        <authorList>
            <person name="Kumar S."/>
            <person name="Bansal K."/>
            <person name="Kaur A."/>
            <person name="Patil P."/>
            <person name="Sharma S."/>
            <person name="Patil P.B."/>
        </authorList>
    </citation>
    <scope>NUCLEOTIDE SEQUENCE [LARGE SCALE GENOMIC DNA]</scope>
    <source>
        <strain evidence="13 14">DSM 17109</strain>
    </source>
</reference>
<sequence>MSVSHPSDAGSGGAVHRRRQRQRGFTLIELMVTIAVIAILSAIAAPSMVSLMNSNRLSSTAGELTAAAQLARVEAIRRNSPVRLCRSTDGTTCSNGADWGGWAIVGNNNLDDSEEVVRGGLFPGNVQLAGPAGGITFNSAGLIPSAQVLTVCIPTTRPVENQRVITISVAGHITTERADGGGACS</sequence>
<dbReference type="Pfam" id="PF12019">
    <property type="entry name" value="GspH"/>
    <property type="match status" value="1"/>
</dbReference>
<dbReference type="InterPro" id="IPR012902">
    <property type="entry name" value="N_methyl_site"/>
</dbReference>
<organism evidence="13 14">
    <name type="scientific">Pseudoxanthomonas japonensis</name>
    <dbReference type="NCBI Taxonomy" id="69284"/>
    <lineage>
        <taxon>Bacteria</taxon>
        <taxon>Pseudomonadati</taxon>
        <taxon>Pseudomonadota</taxon>
        <taxon>Gammaproteobacteria</taxon>
        <taxon>Lysobacterales</taxon>
        <taxon>Lysobacteraceae</taxon>
        <taxon>Pseudoxanthomonas</taxon>
    </lineage>
</organism>
<evidence type="ECO:0000313" key="13">
    <source>
        <dbReference type="EMBL" id="KAF1722174.1"/>
    </source>
</evidence>
<evidence type="ECO:0000313" key="14">
    <source>
        <dbReference type="Proteomes" id="UP000781710"/>
    </source>
</evidence>
<evidence type="ECO:0000256" key="5">
    <source>
        <dbReference type="ARBA" id="ARBA00022519"/>
    </source>
</evidence>
<keyword evidence="4" id="KW-0488">Methylation</keyword>
<evidence type="ECO:0000256" key="10">
    <source>
        <dbReference type="ARBA" id="ARBA00030775"/>
    </source>
</evidence>
<evidence type="ECO:0000259" key="12">
    <source>
        <dbReference type="Pfam" id="PF12019"/>
    </source>
</evidence>
<protein>
    <recommendedName>
        <fullName evidence="2">Type II secretion system protein H</fullName>
    </recommendedName>
    <alternativeName>
        <fullName evidence="10">General secretion pathway protein H</fullName>
    </alternativeName>
</protein>
<keyword evidence="6 11" id="KW-0812">Transmembrane</keyword>
<evidence type="ECO:0000256" key="11">
    <source>
        <dbReference type="SAM" id="Phobius"/>
    </source>
</evidence>
<evidence type="ECO:0000256" key="4">
    <source>
        <dbReference type="ARBA" id="ARBA00022481"/>
    </source>
</evidence>
<keyword evidence="14" id="KW-1185">Reference proteome</keyword>
<keyword evidence="7 11" id="KW-1133">Transmembrane helix</keyword>
<dbReference type="Gene3D" id="3.55.40.10">
    <property type="entry name" value="minor pseudopilin epsh domain"/>
    <property type="match status" value="1"/>
</dbReference>
<evidence type="ECO:0000256" key="1">
    <source>
        <dbReference type="ARBA" id="ARBA00004377"/>
    </source>
</evidence>
<dbReference type="Pfam" id="PF07963">
    <property type="entry name" value="N_methyl"/>
    <property type="match status" value="1"/>
</dbReference>
<evidence type="ECO:0000256" key="9">
    <source>
        <dbReference type="ARBA" id="ARBA00025772"/>
    </source>
</evidence>
<evidence type="ECO:0000256" key="8">
    <source>
        <dbReference type="ARBA" id="ARBA00023136"/>
    </source>
</evidence>